<dbReference type="PRINTS" id="PR00080">
    <property type="entry name" value="SDRFAMILY"/>
</dbReference>
<evidence type="ECO:0000313" key="3">
    <source>
        <dbReference type="EMBL" id="RAI02976.1"/>
    </source>
</evidence>
<dbReference type="PRINTS" id="PR00081">
    <property type="entry name" value="GDHRDH"/>
</dbReference>
<keyword evidence="4" id="KW-1185">Reference proteome</keyword>
<dbReference type="InterPro" id="IPR036291">
    <property type="entry name" value="NAD(P)-bd_dom_sf"/>
</dbReference>
<dbReference type="Pfam" id="PF13561">
    <property type="entry name" value="adh_short_C2"/>
    <property type="match status" value="1"/>
</dbReference>
<reference evidence="3 4" key="1">
    <citation type="submission" date="2018-05" db="EMBL/GenBank/DDBJ databases">
        <title>Acuticoccus sediminis sp. nov., isolated from deep-sea sediment of Indian Ocean.</title>
        <authorList>
            <person name="Liu X."/>
            <person name="Lai Q."/>
            <person name="Du Y."/>
            <person name="Sun F."/>
            <person name="Zhang X."/>
            <person name="Wang S."/>
            <person name="Shao Z."/>
        </authorList>
    </citation>
    <scope>NUCLEOTIDE SEQUENCE [LARGE SCALE GENOMIC DNA]</scope>
    <source>
        <strain evidence="3 4">PTG4-2</strain>
    </source>
</reference>
<comment type="caution">
    <text evidence="3">The sequence shown here is derived from an EMBL/GenBank/DDBJ whole genome shotgun (WGS) entry which is preliminary data.</text>
</comment>
<dbReference type="RefSeq" id="WP_111341134.1">
    <property type="nucleotide sequence ID" value="NZ_JAIWKD010000001.1"/>
</dbReference>
<keyword evidence="2" id="KW-0560">Oxidoreductase</keyword>
<gene>
    <name evidence="3" type="ORF">DLJ53_00080</name>
</gene>
<dbReference type="InterPro" id="IPR002347">
    <property type="entry name" value="SDR_fam"/>
</dbReference>
<dbReference type="FunFam" id="3.40.50.720:FF:000084">
    <property type="entry name" value="Short-chain dehydrogenase reductase"/>
    <property type="match status" value="1"/>
</dbReference>
<comment type="similarity">
    <text evidence="1">Belongs to the short-chain dehydrogenases/reductases (SDR) family.</text>
</comment>
<dbReference type="Proteomes" id="UP000249590">
    <property type="component" value="Unassembled WGS sequence"/>
</dbReference>
<organism evidence="3 4">
    <name type="scientific">Acuticoccus sediminis</name>
    <dbReference type="NCBI Taxonomy" id="2184697"/>
    <lineage>
        <taxon>Bacteria</taxon>
        <taxon>Pseudomonadati</taxon>
        <taxon>Pseudomonadota</taxon>
        <taxon>Alphaproteobacteria</taxon>
        <taxon>Hyphomicrobiales</taxon>
        <taxon>Amorphaceae</taxon>
        <taxon>Acuticoccus</taxon>
    </lineage>
</organism>
<dbReference type="PROSITE" id="PS00061">
    <property type="entry name" value="ADH_SHORT"/>
    <property type="match status" value="1"/>
</dbReference>
<dbReference type="CDD" id="cd05233">
    <property type="entry name" value="SDR_c"/>
    <property type="match status" value="1"/>
</dbReference>
<dbReference type="InterPro" id="IPR020904">
    <property type="entry name" value="Sc_DH/Rdtase_CS"/>
</dbReference>
<dbReference type="OrthoDB" id="198783at2"/>
<name>A0A8B2NYK6_9HYPH</name>
<dbReference type="EMBL" id="QHHQ01000001">
    <property type="protein sequence ID" value="RAI02976.1"/>
    <property type="molecule type" value="Genomic_DNA"/>
</dbReference>
<dbReference type="AlphaFoldDB" id="A0A8B2NYK6"/>
<dbReference type="SUPFAM" id="SSF51735">
    <property type="entry name" value="NAD(P)-binding Rossmann-fold domains"/>
    <property type="match status" value="1"/>
</dbReference>
<dbReference type="GO" id="GO:0016491">
    <property type="term" value="F:oxidoreductase activity"/>
    <property type="evidence" value="ECO:0007669"/>
    <property type="project" value="UniProtKB-KW"/>
</dbReference>
<evidence type="ECO:0000313" key="4">
    <source>
        <dbReference type="Proteomes" id="UP000249590"/>
    </source>
</evidence>
<sequence length="246" mass="24866">MADLLLDGRVAIVTGASGGIGAAIVARYTKAGARVAALDIEGRVPAAPEGGMAMACDVADDEAVARAVAAVFDAYGRIDILVNNAAGPVLVGKVTEITAATWRETLEINLTGAFLMCQQVIPHMAAGGGGVIVNVASQLGTVTTKGRAPYSASKAGLISLTRTLAVDHAEDGIRAVSLSPGAVMTSRLTSVMGGEDGVQERLGKLHALGRVGRPEEIAEAALFIASDGASFMTGTDMLVDGGYTAT</sequence>
<evidence type="ECO:0000256" key="2">
    <source>
        <dbReference type="ARBA" id="ARBA00023002"/>
    </source>
</evidence>
<evidence type="ECO:0000256" key="1">
    <source>
        <dbReference type="ARBA" id="ARBA00006484"/>
    </source>
</evidence>
<dbReference type="PANTHER" id="PTHR24321:SF14">
    <property type="entry name" value="SHORT-CHAIN TYPE DEHYDROGENASE_REDUCTASE BLR2146-RELATED"/>
    <property type="match status" value="1"/>
</dbReference>
<dbReference type="Gene3D" id="3.40.50.720">
    <property type="entry name" value="NAD(P)-binding Rossmann-like Domain"/>
    <property type="match status" value="1"/>
</dbReference>
<accession>A0A8B2NYK6</accession>
<dbReference type="PANTHER" id="PTHR24321">
    <property type="entry name" value="DEHYDROGENASES, SHORT CHAIN"/>
    <property type="match status" value="1"/>
</dbReference>
<proteinExistence type="inferred from homology"/>
<protein>
    <submittedName>
        <fullName evidence="3">Short-chain dehydrogenase</fullName>
    </submittedName>
</protein>